<accession>A0A5B7GWF7</accession>
<gene>
    <name evidence="1" type="ORF">E2C01_057306</name>
</gene>
<organism evidence="1 2">
    <name type="scientific">Portunus trituberculatus</name>
    <name type="common">Swimming crab</name>
    <name type="synonym">Neptunus trituberculatus</name>
    <dbReference type="NCBI Taxonomy" id="210409"/>
    <lineage>
        <taxon>Eukaryota</taxon>
        <taxon>Metazoa</taxon>
        <taxon>Ecdysozoa</taxon>
        <taxon>Arthropoda</taxon>
        <taxon>Crustacea</taxon>
        <taxon>Multicrustacea</taxon>
        <taxon>Malacostraca</taxon>
        <taxon>Eumalacostraca</taxon>
        <taxon>Eucarida</taxon>
        <taxon>Decapoda</taxon>
        <taxon>Pleocyemata</taxon>
        <taxon>Brachyura</taxon>
        <taxon>Eubrachyura</taxon>
        <taxon>Portunoidea</taxon>
        <taxon>Portunidae</taxon>
        <taxon>Portuninae</taxon>
        <taxon>Portunus</taxon>
    </lineage>
</organism>
<name>A0A5B7GWF7_PORTR</name>
<keyword evidence="2" id="KW-1185">Reference proteome</keyword>
<protein>
    <submittedName>
        <fullName evidence="1">Uncharacterized protein</fullName>
    </submittedName>
</protein>
<evidence type="ECO:0000313" key="1">
    <source>
        <dbReference type="EMBL" id="MPC63212.1"/>
    </source>
</evidence>
<comment type="caution">
    <text evidence="1">The sequence shown here is derived from an EMBL/GenBank/DDBJ whole genome shotgun (WGS) entry which is preliminary data.</text>
</comment>
<proteinExistence type="predicted"/>
<reference evidence="1 2" key="1">
    <citation type="submission" date="2019-05" db="EMBL/GenBank/DDBJ databases">
        <title>Another draft genome of Portunus trituberculatus and its Hox gene families provides insights of decapod evolution.</title>
        <authorList>
            <person name="Jeong J.-H."/>
            <person name="Song I."/>
            <person name="Kim S."/>
            <person name="Choi T."/>
            <person name="Kim D."/>
            <person name="Ryu S."/>
            <person name="Kim W."/>
        </authorList>
    </citation>
    <scope>NUCLEOTIDE SEQUENCE [LARGE SCALE GENOMIC DNA]</scope>
    <source>
        <tissue evidence="1">Muscle</tissue>
    </source>
</reference>
<sequence length="138" mass="15475">MEACDKKDRTLKVKGHHNEKSQTANSYIIPSFTLRNNNTATERNKVTIPFSSSASLVPNGVLSAASLAQRQQHAVCRFQVSSSYLSPTIYMLIGSVVLISPAESFHYSMFLFPRGPGRLWLWEMVWGLREEKSIGRLG</sequence>
<evidence type="ECO:0000313" key="2">
    <source>
        <dbReference type="Proteomes" id="UP000324222"/>
    </source>
</evidence>
<dbReference type="EMBL" id="VSRR010020533">
    <property type="protein sequence ID" value="MPC63212.1"/>
    <property type="molecule type" value="Genomic_DNA"/>
</dbReference>
<dbReference type="AlphaFoldDB" id="A0A5B7GWF7"/>
<dbReference type="Proteomes" id="UP000324222">
    <property type="component" value="Unassembled WGS sequence"/>
</dbReference>